<protein>
    <submittedName>
        <fullName evidence="4">Spore germination protein-like Gmad2</fullName>
    </submittedName>
</protein>
<evidence type="ECO:0000256" key="1">
    <source>
        <dbReference type="SAM" id="MobiDB-lite"/>
    </source>
</evidence>
<evidence type="ECO:0000259" key="3">
    <source>
        <dbReference type="Pfam" id="PF10648"/>
    </source>
</evidence>
<evidence type="ECO:0000313" key="5">
    <source>
        <dbReference type="Proteomes" id="UP000009226"/>
    </source>
</evidence>
<gene>
    <name evidence="4" type="ordered locus">Desca_2035</name>
</gene>
<dbReference type="InterPro" id="IPR018911">
    <property type="entry name" value="Gmad2_Ig-like_dom"/>
</dbReference>
<evidence type="ECO:0000313" key="4">
    <source>
        <dbReference type="EMBL" id="AEF94874.1"/>
    </source>
</evidence>
<sequence precursor="true">MRKLTTFLCLLLVSLIPLGCSPAKKPAPAPEPKTIVVPDVSGISFKTIDYDQAPEIVRAMAKNLKDSNFATWTNVNGTNYVVISQANLPIGSSVKITDIQRRVPANDFDWVNVKLKYTPSTATGQKSQSSKPIVATFTLDRTIRAISFEVERDKSAGTGAAPTTPRATSPAQHKVTPNQQPAAKGLQLTSPRAGEPVKSPLQVSGTAKGITGTVRIRVKNAGGLTLVEKPVQVVNGSFNTMVSFTMPTAEEKGTVEAFITGNGAVEKEVVSVPVTLLPGTIGAP</sequence>
<organism evidence="4 5">
    <name type="scientific">Desulfotomaculum nigrificans (strain DSM 14880 / VKM B-2319 / CO-1-SRB)</name>
    <name type="common">Desulfotomaculum carboxydivorans</name>
    <dbReference type="NCBI Taxonomy" id="868595"/>
    <lineage>
        <taxon>Bacteria</taxon>
        <taxon>Bacillati</taxon>
        <taxon>Bacillota</taxon>
        <taxon>Clostridia</taxon>
        <taxon>Eubacteriales</taxon>
        <taxon>Desulfotomaculaceae</taxon>
        <taxon>Desulfotomaculum</taxon>
    </lineage>
</organism>
<accession>F6B9A2</accession>
<dbReference type="STRING" id="868595.Desca_2035"/>
<feature type="chain" id="PRO_5039705459" evidence="2">
    <location>
        <begin position="20"/>
        <end position="284"/>
    </location>
</feature>
<dbReference type="RefSeq" id="WP_013810510.1">
    <property type="nucleotide sequence ID" value="NC_015565.1"/>
</dbReference>
<reference evidence="4 5" key="1">
    <citation type="submission" date="2011-05" db="EMBL/GenBank/DDBJ databases">
        <title>Complete sequence of Desulfotomaculum carboxydivorans CO-1-SRB.</title>
        <authorList>
            <consortium name="US DOE Joint Genome Institute"/>
            <person name="Lucas S."/>
            <person name="Han J."/>
            <person name="Lapidus A."/>
            <person name="Cheng J.-F."/>
            <person name="Goodwin L."/>
            <person name="Pitluck S."/>
            <person name="Peters L."/>
            <person name="Mikhailova N."/>
            <person name="Lu M."/>
            <person name="Han C."/>
            <person name="Tapia R."/>
            <person name="Land M."/>
            <person name="Hauser L."/>
            <person name="Kyrpides N."/>
            <person name="Ivanova N."/>
            <person name="Pagani I."/>
            <person name="Stams A."/>
            <person name="Plugge C."/>
            <person name="Muyzer G."/>
            <person name="Kuever J."/>
            <person name="Parshina S."/>
            <person name="Ivanova A."/>
            <person name="Nazina T."/>
            <person name="Woyke T."/>
        </authorList>
    </citation>
    <scope>NUCLEOTIDE SEQUENCE [LARGE SCALE GENOMIC DNA]</scope>
    <source>
        <strain evidence="5">DSM 14880 / VKM B-2319 / CO-1-SRB</strain>
    </source>
</reference>
<dbReference type="EMBL" id="CP002736">
    <property type="protein sequence ID" value="AEF94874.1"/>
    <property type="molecule type" value="Genomic_DNA"/>
</dbReference>
<keyword evidence="5" id="KW-1185">Reference proteome</keyword>
<feature type="domain" description="Bacterial spore germination immunoglobulin-like" evidence="3">
    <location>
        <begin position="187"/>
        <end position="258"/>
    </location>
</feature>
<dbReference type="HOGENOM" id="CLU_084156_0_0_9"/>
<feature type="region of interest" description="Disordered" evidence="1">
    <location>
        <begin position="150"/>
        <end position="204"/>
    </location>
</feature>
<name>F6B9A2_DESCC</name>
<dbReference type="Proteomes" id="UP000009226">
    <property type="component" value="Chromosome"/>
</dbReference>
<proteinExistence type="predicted"/>
<dbReference type="Pfam" id="PF10648">
    <property type="entry name" value="Gmad2"/>
    <property type="match status" value="1"/>
</dbReference>
<feature type="signal peptide" evidence="2">
    <location>
        <begin position="1"/>
        <end position="19"/>
    </location>
</feature>
<keyword evidence="2" id="KW-0732">Signal</keyword>
<dbReference type="KEGG" id="dca:Desca_2035"/>
<dbReference type="AlphaFoldDB" id="F6B9A2"/>
<evidence type="ECO:0000256" key="2">
    <source>
        <dbReference type="SAM" id="SignalP"/>
    </source>
</evidence>
<feature type="compositionally biased region" description="Low complexity" evidence="1">
    <location>
        <begin position="156"/>
        <end position="171"/>
    </location>
</feature>